<feature type="domain" description="Retrovirus-related Pol polyprotein from transposon TNT 1-94-like beta-barrel" evidence="3">
    <location>
        <begin position="252"/>
        <end position="301"/>
    </location>
</feature>
<feature type="transmembrane region" description="Helical" evidence="2">
    <location>
        <begin position="581"/>
        <end position="603"/>
    </location>
</feature>
<evidence type="ECO:0000313" key="5">
    <source>
        <dbReference type="Proteomes" id="UP000593564"/>
    </source>
</evidence>
<dbReference type="PANTHER" id="PTHR35317">
    <property type="entry name" value="OS04G0629600 PROTEIN"/>
    <property type="match status" value="1"/>
</dbReference>
<gene>
    <name evidence="4" type="ORF">HYC85_010811</name>
</gene>
<dbReference type="PANTHER" id="PTHR35317:SF36">
    <property type="match status" value="1"/>
</dbReference>
<feature type="transmembrane region" description="Helical" evidence="2">
    <location>
        <begin position="518"/>
        <end position="536"/>
    </location>
</feature>
<dbReference type="Pfam" id="PF22936">
    <property type="entry name" value="Pol_BBD"/>
    <property type="match status" value="1"/>
</dbReference>
<evidence type="ECO:0000256" key="2">
    <source>
        <dbReference type="SAM" id="Phobius"/>
    </source>
</evidence>
<accession>A0A7J7HKB0</accession>
<keyword evidence="2" id="KW-0812">Transmembrane</keyword>
<proteinExistence type="predicted"/>
<dbReference type="EMBL" id="JACBKZ010000004">
    <property type="protein sequence ID" value="KAF5952867.1"/>
    <property type="molecule type" value="Genomic_DNA"/>
</dbReference>
<feature type="transmembrane region" description="Helical" evidence="2">
    <location>
        <begin position="488"/>
        <end position="506"/>
    </location>
</feature>
<evidence type="ECO:0000259" key="3">
    <source>
        <dbReference type="Pfam" id="PF22936"/>
    </source>
</evidence>
<dbReference type="InterPro" id="IPR054722">
    <property type="entry name" value="PolX-like_BBD"/>
</dbReference>
<organism evidence="4 5">
    <name type="scientific">Camellia sinensis</name>
    <name type="common">Tea plant</name>
    <name type="synonym">Thea sinensis</name>
    <dbReference type="NCBI Taxonomy" id="4442"/>
    <lineage>
        <taxon>Eukaryota</taxon>
        <taxon>Viridiplantae</taxon>
        <taxon>Streptophyta</taxon>
        <taxon>Embryophyta</taxon>
        <taxon>Tracheophyta</taxon>
        <taxon>Spermatophyta</taxon>
        <taxon>Magnoliopsida</taxon>
        <taxon>eudicotyledons</taxon>
        <taxon>Gunneridae</taxon>
        <taxon>Pentapetalae</taxon>
        <taxon>asterids</taxon>
        <taxon>Ericales</taxon>
        <taxon>Theaceae</taxon>
        <taxon>Camellia</taxon>
    </lineage>
</organism>
<dbReference type="Pfam" id="PF14223">
    <property type="entry name" value="Retrotran_gag_2"/>
    <property type="match status" value="1"/>
</dbReference>
<dbReference type="AlphaFoldDB" id="A0A7J7HKB0"/>
<reference evidence="4 5" key="2">
    <citation type="submission" date="2020-07" db="EMBL/GenBank/DDBJ databases">
        <title>Genome assembly of wild tea tree DASZ reveals pedigree and selection history of tea varieties.</title>
        <authorList>
            <person name="Zhang W."/>
        </authorList>
    </citation>
    <scope>NUCLEOTIDE SEQUENCE [LARGE SCALE GENOMIC DNA]</scope>
    <source>
        <strain evidence="5">cv. G240</strain>
        <tissue evidence="4">Leaf</tissue>
    </source>
</reference>
<feature type="transmembrane region" description="Helical" evidence="2">
    <location>
        <begin position="615"/>
        <end position="635"/>
    </location>
</feature>
<evidence type="ECO:0000256" key="1">
    <source>
        <dbReference type="SAM" id="MobiDB-lite"/>
    </source>
</evidence>
<feature type="compositionally biased region" description="Basic residues" evidence="1">
    <location>
        <begin position="159"/>
        <end position="169"/>
    </location>
</feature>
<protein>
    <recommendedName>
        <fullName evidence="3">Retrovirus-related Pol polyprotein from transposon TNT 1-94-like beta-barrel domain-containing protein</fullName>
    </recommendedName>
</protein>
<keyword evidence="2" id="KW-0472">Membrane</keyword>
<comment type="caution">
    <text evidence="4">The sequence shown here is derived from an EMBL/GenBank/DDBJ whole genome shotgun (WGS) entry which is preliminary data.</text>
</comment>
<keyword evidence="5" id="KW-1185">Reference proteome</keyword>
<name>A0A7J7HKB0_CAMSI</name>
<keyword evidence="2" id="KW-1133">Transmembrane helix</keyword>
<evidence type="ECO:0000313" key="4">
    <source>
        <dbReference type="EMBL" id="KAF5952867.1"/>
    </source>
</evidence>
<reference evidence="5" key="1">
    <citation type="journal article" date="2020" name="Nat. Commun.">
        <title>Genome assembly of wild tea tree DASZ reveals pedigree and selection history of tea varieties.</title>
        <authorList>
            <person name="Zhang W."/>
            <person name="Zhang Y."/>
            <person name="Qiu H."/>
            <person name="Guo Y."/>
            <person name="Wan H."/>
            <person name="Zhang X."/>
            <person name="Scossa F."/>
            <person name="Alseekh S."/>
            <person name="Zhang Q."/>
            <person name="Wang P."/>
            <person name="Xu L."/>
            <person name="Schmidt M.H."/>
            <person name="Jia X."/>
            <person name="Li D."/>
            <person name="Zhu A."/>
            <person name="Guo F."/>
            <person name="Chen W."/>
            <person name="Ni D."/>
            <person name="Usadel B."/>
            <person name="Fernie A.R."/>
            <person name="Wen W."/>
        </authorList>
    </citation>
    <scope>NUCLEOTIDE SEQUENCE [LARGE SCALE GENOMIC DNA]</scope>
    <source>
        <strain evidence="5">cv. G240</strain>
    </source>
</reference>
<sequence length="643" mass="72675">MKDAKALYYIQQAITKTIAPRIMAATKSKEAWEILKNEFQGSAKVIVDKLQTLSTEFDNLMMKEGESIEIFFTRVYKIFYQLKACGGIIQEERVVEKVLRSLPIKYNRVVAAIKESTNLSTLSLHELMGSLQVDEKRMNRFSDQPLEQAFQGNQFQRRQSNRGRGRGGKRYTQQTARGISKSESCCKFCKETNHGSMDCDFKKCTRCKNPNHFEKDCQFSEKDEANFSETGESSNQWFYTYMNTQQEAQDTWYINSRCSNHMTGNKSSFVRLDGVKSKVKLGDGKFQNVDGKGTIAVQTKGVKTAMEASTSSEANFQIPASSCIPLSVPSGDEVDSAISGFTSFLQSDAGSKVGSLPLISSLDGLGKLQSVEGMTIQKAFELMNRVKPIQNLVKAIATDEEMWNVFININEVQEFARQLKTDQQEGVKPDAWEKILLEFFRIGKKIFKFLFRKDGGGGGGRGCGGGGGGGRGCGGGGGEVPSDEYLEVAFLLSIVLMLAMRLMRFYRANSLGCFSRVTFWFFIRKLIVFIIFPILFPNSNFHTVHVRLLNNSSTKRCFHGRSLCDIAQEISFKLKSFYPSYISLVAFKKICSFNATTLIWKFVKTLRRMRINYHLNFEICLSYVLALKFGVFWHLNFELIKLC</sequence>
<feature type="region of interest" description="Disordered" evidence="1">
    <location>
        <begin position="152"/>
        <end position="174"/>
    </location>
</feature>
<dbReference type="Proteomes" id="UP000593564">
    <property type="component" value="Unassembled WGS sequence"/>
</dbReference>